<gene>
    <name evidence="1" type="primary">49</name>
    <name evidence="1" type="ORF">PBI_HESTIA_49</name>
</gene>
<evidence type="ECO:0000313" key="1">
    <source>
        <dbReference type="EMBL" id="AYR00927.1"/>
    </source>
</evidence>
<name>A0A3G3M474_9CAUD</name>
<dbReference type="EMBL" id="MH910036">
    <property type="protein sequence ID" value="AYR00927.1"/>
    <property type="molecule type" value="Genomic_DNA"/>
</dbReference>
<evidence type="ECO:0000313" key="2">
    <source>
        <dbReference type="Proteomes" id="UP000270301"/>
    </source>
</evidence>
<reference evidence="1 2" key="1">
    <citation type="submission" date="2018-09" db="EMBL/GenBank/DDBJ databases">
        <authorList>
            <person name="Ulbrich M.C."/>
            <person name="Stoner T.H."/>
            <person name="Garlena R.A."/>
            <person name="Russell D.A."/>
            <person name="Pope W.H."/>
            <person name="Jacobs-Sera D."/>
            <person name="Hatfull G.F."/>
        </authorList>
    </citation>
    <scope>NUCLEOTIDE SEQUENCE [LARGE SCALE GENOMIC DNA]</scope>
</reference>
<dbReference type="GeneID" id="77931834"/>
<protein>
    <recommendedName>
        <fullName evidence="3">Helix-turn-helix DNA-binding domain protein</fullName>
    </recommendedName>
</protein>
<dbReference type="RefSeq" id="YP_010655960.1">
    <property type="nucleotide sequence ID" value="NC_070833.1"/>
</dbReference>
<dbReference type="Proteomes" id="UP000270301">
    <property type="component" value="Segment"/>
</dbReference>
<organism evidence="1 2">
    <name type="scientific">Arthrobacter phage Hestia</name>
    <dbReference type="NCBI Taxonomy" id="2419609"/>
    <lineage>
        <taxon>Viruses</taxon>
        <taxon>Duplodnaviria</taxon>
        <taxon>Heunggongvirae</taxon>
        <taxon>Uroviricota</taxon>
        <taxon>Caudoviricetes</taxon>
        <taxon>Hestiavirus</taxon>
        <taxon>Hestiavirus hestia</taxon>
    </lineage>
</organism>
<evidence type="ECO:0008006" key="3">
    <source>
        <dbReference type="Google" id="ProtNLM"/>
    </source>
</evidence>
<sequence>MKAAALEDNTWLEDAVATIVGISLAQEEFTADDLRREMREPAHPNWPGQAFSVARSRGYIEAVSHSISSARSRKNGSLRTWTRKKEVAA</sequence>
<proteinExistence type="predicted"/>
<dbReference type="KEGG" id="vg:77931834"/>
<keyword evidence="2" id="KW-1185">Reference proteome</keyword>
<accession>A0A3G3M474</accession>